<evidence type="ECO:0000259" key="6">
    <source>
        <dbReference type="Pfam" id="PF13860"/>
    </source>
</evidence>
<dbReference type="EMBL" id="BBIO01000008">
    <property type="protein sequence ID" value="GAK45245.1"/>
    <property type="molecule type" value="Genomic_DNA"/>
</dbReference>
<dbReference type="Gene3D" id="2.60.40.4070">
    <property type="match status" value="1"/>
</dbReference>
<dbReference type="Pfam" id="PF13860">
    <property type="entry name" value="FlgD_ig"/>
    <property type="match status" value="1"/>
</dbReference>
<dbReference type="AlphaFoldDB" id="A0A081BB27"/>
<keyword evidence="3 5" id="KW-1005">Bacterial flagellum biogenesis</keyword>
<dbReference type="Pfam" id="PF03963">
    <property type="entry name" value="FlgD"/>
    <property type="match status" value="1"/>
</dbReference>
<dbReference type="InterPro" id="IPR005648">
    <property type="entry name" value="FlgD"/>
</dbReference>
<gene>
    <name evidence="7" type="ORF">M2A_1744</name>
</gene>
<comment type="similarity">
    <text evidence="1 5">Belongs to the FlgD family.</text>
</comment>
<dbReference type="InterPro" id="IPR025965">
    <property type="entry name" value="FlgD/Vpr_Ig-like"/>
</dbReference>
<name>A0A081BB27_9HYPH</name>
<keyword evidence="7" id="KW-0969">Cilium</keyword>
<comment type="caution">
    <text evidence="7">The sequence shown here is derived from an EMBL/GenBank/DDBJ whole genome shotgun (WGS) entry which is preliminary data.</text>
</comment>
<reference evidence="7 8" key="1">
    <citation type="submission" date="2014-07" db="EMBL/GenBank/DDBJ databases">
        <title>Tepidicaulis marinum gen. nov., sp. nov., a novel marine bacterium denitrifying nitrate to nitrous oxide strictly under microaerobic conditions.</title>
        <authorList>
            <person name="Takeuchi M."/>
            <person name="Yamagishi T."/>
            <person name="Kamagata Y."/>
            <person name="Oshima K."/>
            <person name="Hattori M."/>
            <person name="Katayama T."/>
            <person name="Hanada S."/>
            <person name="Tamaki H."/>
            <person name="Marumo K."/>
            <person name="Maeda H."/>
            <person name="Nedachi M."/>
            <person name="Iwasaki W."/>
            <person name="Suwa Y."/>
            <person name="Sakata S."/>
        </authorList>
    </citation>
    <scope>NUCLEOTIDE SEQUENCE [LARGE SCALE GENOMIC DNA]</scope>
    <source>
        <strain evidence="7 8">MA2</strain>
    </source>
</reference>
<keyword evidence="7" id="KW-0282">Flagellum</keyword>
<dbReference type="GO" id="GO:0044781">
    <property type="term" value="P:bacterial-type flagellum organization"/>
    <property type="evidence" value="ECO:0007669"/>
    <property type="project" value="UniProtKB-UniRule"/>
</dbReference>
<comment type="function">
    <text evidence="4 5">Required for flagellar hook formation. May act as a scaffolding protein.</text>
</comment>
<sequence length="202" mass="22403">MTQVPQTTTDYQSFLKLMTAQMKNQDPLAPLDATQFVTQLAQFSQVEQSVQMNERLDNLSTMLSSLSSQAGASMIGRSVETENYRMKLEDGSAEFRLRLDETPSEAVYRVKNAGGDVIREQSFVYEGEGQSIAWDGKDDNGIDQEDGLYTVEIEARNGDGDLIPGQTFMNHAITEVVQEGGATRLVLETGQELDVTADMRIF</sequence>
<dbReference type="STRING" id="1333998.M2A_1744"/>
<dbReference type="RefSeq" id="WP_052379339.1">
    <property type="nucleotide sequence ID" value="NZ_BBIO01000008.1"/>
</dbReference>
<accession>A0A081BB27</accession>
<evidence type="ECO:0000313" key="8">
    <source>
        <dbReference type="Proteomes" id="UP000028702"/>
    </source>
</evidence>
<evidence type="ECO:0000256" key="2">
    <source>
        <dbReference type="ARBA" id="ARBA00016013"/>
    </source>
</evidence>
<protein>
    <recommendedName>
        <fullName evidence="2 5">Basal-body rod modification protein FlgD</fullName>
    </recommendedName>
</protein>
<dbReference type="Proteomes" id="UP000028702">
    <property type="component" value="Unassembled WGS sequence"/>
</dbReference>
<proteinExistence type="inferred from homology"/>
<dbReference type="Gene3D" id="2.30.30.910">
    <property type="match status" value="1"/>
</dbReference>
<evidence type="ECO:0000256" key="3">
    <source>
        <dbReference type="ARBA" id="ARBA00022795"/>
    </source>
</evidence>
<organism evidence="7 8">
    <name type="scientific">Tepidicaulis marinus</name>
    <dbReference type="NCBI Taxonomy" id="1333998"/>
    <lineage>
        <taxon>Bacteria</taxon>
        <taxon>Pseudomonadati</taxon>
        <taxon>Pseudomonadota</taxon>
        <taxon>Alphaproteobacteria</taxon>
        <taxon>Hyphomicrobiales</taxon>
        <taxon>Parvibaculaceae</taxon>
        <taxon>Tepidicaulis</taxon>
    </lineage>
</organism>
<evidence type="ECO:0000256" key="5">
    <source>
        <dbReference type="RuleBase" id="RU362076"/>
    </source>
</evidence>
<evidence type="ECO:0000256" key="4">
    <source>
        <dbReference type="ARBA" id="ARBA00024746"/>
    </source>
</evidence>
<keyword evidence="8" id="KW-1185">Reference proteome</keyword>
<evidence type="ECO:0000256" key="1">
    <source>
        <dbReference type="ARBA" id="ARBA00010577"/>
    </source>
</evidence>
<keyword evidence="7" id="KW-0966">Cell projection</keyword>
<dbReference type="eggNOG" id="COG1843">
    <property type="taxonomic scope" value="Bacteria"/>
</dbReference>
<feature type="domain" description="FlgD/Vpr Ig-like" evidence="6">
    <location>
        <begin position="89"/>
        <end position="159"/>
    </location>
</feature>
<evidence type="ECO:0000313" key="7">
    <source>
        <dbReference type="EMBL" id="GAK45245.1"/>
    </source>
</evidence>